<dbReference type="SUPFAM" id="SSF54695">
    <property type="entry name" value="POZ domain"/>
    <property type="match status" value="1"/>
</dbReference>
<dbReference type="EMBL" id="JAMYWD010000003">
    <property type="protein sequence ID" value="KAJ4975347.1"/>
    <property type="molecule type" value="Genomic_DNA"/>
</dbReference>
<comment type="pathway">
    <text evidence="1">Protein modification; protein ubiquitination.</text>
</comment>
<feature type="domain" description="SKP1 component POZ" evidence="4">
    <location>
        <begin position="6"/>
        <end position="72"/>
    </location>
</feature>
<comment type="similarity">
    <text evidence="2">Belongs to the SKP1 family.</text>
</comment>
<organism evidence="5 6">
    <name type="scientific">Protea cynaroides</name>
    <dbReference type="NCBI Taxonomy" id="273540"/>
    <lineage>
        <taxon>Eukaryota</taxon>
        <taxon>Viridiplantae</taxon>
        <taxon>Streptophyta</taxon>
        <taxon>Embryophyta</taxon>
        <taxon>Tracheophyta</taxon>
        <taxon>Spermatophyta</taxon>
        <taxon>Magnoliopsida</taxon>
        <taxon>Proteales</taxon>
        <taxon>Proteaceae</taxon>
        <taxon>Protea</taxon>
    </lineage>
</organism>
<dbReference type="SMART" id="SM00512">
    <property type="entry name" value="Skp1"/>
    <property type="match status" value="1"/>
</dbReference>
<dbReference type="PANTHER" id="PTHR11165">
    <property type="entry name" value="SKP1"/>
    <property type="match status" value="1"/>
</dbReference>
<protein>
    <recommendedName>
        <fullName evidence="4">SKP1 component POZ domain-containing protein</fullName>
    </recommendedName>
</protein>
<comment type="caution">
    <text evidence="5">The sequence shown here is derived from an EMBL/GenBank/DDBJ whole genome shotgun (WGS) entry which is preliminary data.</text>
</comment>
<evidence type="ECO:0000256" key="2">
    <source>
        <dbReference type="ARBA" id="ARBA00009993"/>
    </source>
</evidence>
<dbReference type="SUPFAM" id="SSF81382">
    <property type="entry name" value="Skp1 dimerisation domain-like"/>
    <property type="match status" value="1"/>
</dbReference>
<sequence length="205" mass="23290">MSSLKMNLMSSDGMILNVDEAAVLLSISMKDAIFERYYSESAEAKENQEMVMVVGIKGNLLAKVMEYCEKHSMKNNPEDMEKWDSGFVSSLDRETLEDLIWASNCLRIHSLHVLLGKKITSLRAPRKVARRSELGAAMISPLKKERNAPRRAPWFRTRVGKRRSETAAMALPIKKRREAYTCSEYTKEDGMEESTGENDLGIDIH</sequence>
<gene>
    <name evidence="5" type="ORF">NE237_000453</name>
</gene>
<dbReference type="Gene3D" id="3.30.710.10">
    <property type="entry name" value="Potassium Channel Kv1.1, Chain A"/>
    <property type="match status" value="1"/>
</dbReference>
<dbReference type="Pfam" id="PF03931">
    <property type="entry name" value="Skp1_POZ"/>
    <property type="match status" value="1"/>
</dbReference>
<dbReference type="InterPro" id="IPR036296">
    <property type="entry name" value="SKP1-like_dim_sf"/>
</dbReference>
<evidence type="ECO:0000256" key="1">
    <source>
        <dbReference type="ARBA" id="ARBA00004906"/>
    </source>
</evidence>
<dbReference type="GO" id="GO:0006511">
    <property type="term" value="P:ubiquitin-dependent protein catabolic process"/>
    <property type="evidence" value="ECO:0007669"/>
    <property type="project" value="InterPro"/>
</dbReference>
<dbReference type="Proteomes" id="UP001141806">
    <property type="component" value="Unassembled WGS sequence"/>
</dbReference>
<keyword evidence="3" id="KW-0833">Ubl conjugation pathway</keyword>
<reference evidence="5" key="1">
    <citation type="journal article" date="2023" name="Plant J.">
        <title>The genome of the king protea, Protea cynaroides.</title>
        <authorList>
            <person name="Chang J."/>
            <person name="Duong T.A."/>
            <person name="Schoeman C."/>
            <person name="Ma X."/>
            <person name="Roodt D."/>
            <person name="Barker N."/>
            <person name="Li Z."/>
            <person name="Van de Peer Y."/>
            <person name="Mizrachi E."/>
        </authorList>
    </citation>
    <scope>NUCLEOTIDE SEQUENCE</scope>
    <source>
        <tissue evidence="5">Young leaves</tissue>
    </source>
</reference>
<evidence type="ECO:0000313" key="6">
    <source>
        <dbReference type="Proteomes" id="UP001141806"/>
    </source>
</evidence>
<dbReference type="InterPro" id="IPR016073">
    <property type="entry name" value="Skp1_comp_POZ"/>
</dbReference>
<evidence type="ECO:0000256" key="3">
    <source>
        <dbReference type="ARBA" id="ARBA00022786"/>
    </source>
</evidence>
<evidence type="ECO:0000313" key="5">
    <source>
        <dbReference type="EMBL" id="KAJ4975347.1"/>
    </source>
</evidence>
<evidence type="ECO:0000259" key="4">
    <source>
        <dbReference type="Pfam" id="PF03931"/>
    </source>
</evidence>
<name>A0A9Q0KRH2_9MAGN</name>
<proteinExistence type="inferred from homology"/>
<dbReference type="GO" id="GO:0009867">
    <property type="term" value="P:jasmonic acid mediated signaling pathway"/>
    <property type="evidence" value="ECO:0007669"/>
    <property type="project" value="UniProtKB-ARBA"/>
</dbReference>
<accession>A0A9Q0KRH2</accession>
<keyword evidence="6" id="KW-1185">Reference proteome</keyword>
<dbReference type="AlphaFoldDB" id="A0A9Q0KRH2"/>
<dbReference type="InterPro" id="IPR016897">
    <property type="entry name" value="SKP1"/>
</dbReference>
<dbReference type="InterPro" id="IPR011333">
    <property type="entry name" value="SKP1/BTB/POZ_sf"/>
</dbReference>
<dbReference type="InterPro" id="IPR001232">
    <property type="entry name" value="SKP1-like"/>
</dbReference>